<accession>A0A9N8YRC9</accession>
<protein>
    <submittedName>
        <fullName evidence="1">3401_t:CDS:1</fullName>
    </submittedName>
</protein>
<sequence length="102" mass="11020">MLERSGSLTCRYEKAAPPPPLVIAISCVTQNLVRKFNETSSLKVEMLENALTLAPTLKFCLLDLDLRGVGGLNIEASLALGGPGTQILPQLIIPIVHHFLDL</sequence>
<name>A0A9N8YRC9_9GLOM</name>
<proteinExistence type="predicted"/>
<evidence type="ECO:0000313" key="1">
    <source>
        <dbReference type="EMBL" id="CAG8451137.1"/>
    </source>
</evidence>
<gene>
    <name evidence="1" type="ORF">AGERDE_LOCUS1739</name>
</gene>
<comment type="caution">
    <text evidence="1">The sequence shown here is derived from an EMBL/GenBank/DDBJ whole genome shotgun (WGS) entry which is preliminary data.</text>
</comment>
<dbReference type="AlphaFoldDB" id="A0A9N8YRC9"/>
<dbReference type="EMBL" id="CAJVPL010000127">
    <property type="protein sequence ID" value="CAG8451137.1"/>
    <property type="molecule type" value="Genomic_DNA"/>
</dbReference>
<dbReference type="PROSITE" id="PS51257">
    <property type="entry name" value="PROKAR_LIPOPROTEIN"/>
    <property type="match status" value="1"/>
</dbReference>
<organism evidence="1 2">
    <name type="scientific">Ambispora gerdemannii</name>
    <dbReference type="NCBI Taxonomy" id="144530"/>
    <lineage>
        <taxon>Eukaryota</taxon>
        <taxon>Fungi</taxon>
        <taxon>Fungi incertae sedis</taxon>
        <taxon>Mucoromycota</taxon>
        <taxon>Glomeromycotina</taxon>
        <taxon>Glomeromycetes</taxon>
        <taxon>Archaeosporales</taxon>
        <taxon>Ambisporaceae</taxon>
        <taxon>Ambispora</taxon>
    </lineage>
</organism>
<dbReference type="Proteomes" id="UP000789831">
    <property type="component" value="Unassembled WGS sequence"/>
</dbReference>
<evidence type="ECO:0000313" key="2">
    <source>
        <dbReference type="Proteomes" id="UP000789831"/>
    </source>
</evidence>
<keyword evidence="2" id="KW-1185">Reference proteome</keyword>
<reference evidence="1" key="1">
    <citation type="submission" date="2021-06" db="EMBL/GenBank/DDBJ databases">
        <authorList>
            <person name="Kallberg Y."/>
            <person name="Tangrot J."/>
            <person name="Rosling A."/>
        </authorList>
    </citation>
    <scope>NUCLEOTIDE SEQUENCE</scope>
    <source>
        <strain evidence="1">MT106</strain>
    </source>
</reference>